<evidence type="ECO:0000313" key="2">
    <source>
        <dbReference type="Proteomes" id="UP000030428"/>
    </source>
</evidence>
<organism evidence="1 2">
    <name type="scientific">Candidatus Thiomargarita nelsonii</name>
    <dbReference type="NCBI Taxonomy" id="1003181"/>
    <lineage>
        <taxon>Bacteria</taxon>
        <taxon>Pseudomonadati</taxon>
        <taxon>Pseudomonadota</taxon>
        <taxon>Gammaproteobacteria</taxon>
        <taxon>Thiotrichales</taxon>
        <taxon>Thiotrichaceae</taxon>
        <taxon>Thiomargarita</taxon>
    </lineage>
</organism>
<proteinExistence type="predicted"/>
<dbReference type="AlphaFoldDB" id="A0A4E0QLL8"/>
<comment type="caution">
    <text evidence="1">The sequence shown here is derived from an EMBL/GenBank/DDBJ whole genome shotgun (WGS) entry which is preliminary data.</text>
</comment>
<protein>
    <submittedName>
        <fullName evidence="1">Uncharacterized protein</fullName>
    </submittedName>
</protein>
<gene>
    <name evidence="1" type="ORF">PN36_28560</name>
</gene>
<accession>A0A4E0QLL8</accession>
<dbReference type="EMBL" id="JSZA02000186">
    <property type="protein sequence ID" value="TGO02219.1"/>
    <property type="molecule type" value="Genomic_DNA"/>
</dbReference>
<evidence type="ECO:0000313" key="1">
    <source>
        <dbReference type="EMBL" id="TGO02219.1"/>
    </source>
</evidence>
<keyword evidence="2" id="KW-1185">Reference proteome</keyword>
<name>A0A4E0QLL8_9GAMM</name>
<dbReference type="Proteomes" id="UP000030428">
    <property type="component" value="Unassembled WGS sequence"/>
</dbReference>
<reference evidence="1 2" key="1">
    <citation type="journal article" date="2016" name="Front. Microbiol.">
        <title>Single-Cell (Meta-)Genomics of a Dimorphic Candidatus Thiomargarita nelsonii Reveals Genomic Plasticity.</title>
        <authorList>
            <person name="Flood B.E."/>
            <person name="Fliss P."/>
            <person name="Jones D.S."/>
            <person name="Dick G.J."/>
            <person name="Jain S."/>
            <person name="Kaster A.K."/>
            <person name="Winkel M."/>
            <person name="Mussmann M."/>
            <person name="Bailey J."/>
        </authorList>
    </citation>
    <scope>NUCLEOTIDE SEQUENCE [LARGE SCALE GENOMIC DNA]</scope>
    <source>
        <strain evidence="1">Hydrate Ridge</strain>
    </source>
</reference>
<sequence>MGRARAKPTIVKNLRPDLRFNELVGFDPLYPPYKKNAFMLNLMALTCRVAIVFQINNFTKGNHKGLPLQANIVGAIPCGCPDLSEHL</sequence>